<dbReference type="InterPro" id="IPR019455">
    <property type="entry name" value="Acetolactate_synth_ssu_C"/>
</dbReference>
<dbReference type="GO" id="GO:0005829">
    <property type="term" value="C:cytosol"/>
    <property type="evidence" value="ECO:0007669"/>
    <property type="project" value="TreeGrafter"/>
</dbReference>
<dbReference type="GO" id="GO:0009097">
    <property type="term" value="P:isoleucine biosynthetic process"/>
    <property type="evidence" value="ECO:0007669"/>
    <property type="project" value="UniProtKB-UniRule"/>
</dbReference>
<comment type="pathway">
    <text evidence="2 6">Amino-acid biosynthesis; L-valine biosynthesis; L-valine from pyruvate: step 1/4.</text>
</comment>
<evidence type="ECO:0000256" key="2">
    <source>
        <dbReference type="ARBA" id="ARBA00005025"/>
    </source>
</evidence>
<dbReference type="Pfam" id="PF10369">
    <property type="entry name" value="ALS_ss_C"/>
    <property type="match status" value="1"/>
</dbReference>
<name>A0A833DRL8_9EURY</name>
<dbReference type="SUPFAM" id="SSF55021">
    <property type="entry name" value="ACT-like"/>
    <property type="match status" value="2"/>
</dbReference>
<dbReference type="InterPro" id="IPR027271">
    <property type="entry name" value="Acetolactate_synth/TF_NikR_C"/>
</dbReference>
<dbReference type="FunFam" id="3.30.70.1150:FF:000001">
    <property type="entry name" value="Acetolactate synthase small subunit"/>
    <property type="match status" value="1"/>
</dbReference>
<dbReference type="GO" id="GO:1990610">
    <property type="term" value="F:acetolactate synthase regulator activity"/>
    <property type="evidence" value="ECO:0007669"/>
    <property type="project" value="UniProtKB-UniRule"/>
</dbReference>
<dbReference type="NCBIfam" id="NF008864">
    <property type="entry name" value="PRK11895.1"/>
    <property type="match status" value="1"/>
</dbReference>
<keyword evidence="4 6" id="KW-0028">Amino-acid biosynthesis</keyword>
<dbReference type="InterPro" id="IPR039557">
    <property type="entry name" value="AHAS_ACT"/>
</dbReference>
<evidence type="ECO:0000256" key="4">
    <source>
        <dbReference type="ARBA" id="ARBA00022605"/>
    </source>
</evidence>
<dbReference type="CDD" id="cd04878">
    <property type="entry name" value="ACT_AHAS"/>
    <property type="match status" value="1"/>
</dbReference>
<evidence type="ECO:0000256" key="1">
    <source>
        <dbReference type="ARBA" id="ARBA00004974"/>
    </source>
</evidence>
<evidence type="ECO:0000256" key="3">
    <source>
        <dbReference type="ARBA" id="ARBA00006341"/>
    </source>
</evidence>
<dbReference type="InterPro" id="IPR054480">
    <property type="entry name" value="AHAS_small-like_ACT"/>
</dbReference>
<dbReference type="NCBIfam" id="TIGR00119">
    <property type="entry name" value="acolac_sm"/>
    <property type="match status" value="1"/>
</dbReference>
<proteinExistence type="inferred from homology"/>
<dbReference type="Pfam" id="PF22629">
    <property type="entry name" value="ACT_AHAS_ss"/>
    <property type="match status" value="1"/>
</dbReference>
<sequence length="182" mass="20252">MGSIKSEKKEKNNETHTHIISVLVLNNPGVLQRIAGLFTRRGYNICSITVGSTESPNMARMTIIVKGNDKILEQVVKQLNKLIEVIKVSDLSVNMCVKRELCLIKIHAPNESSKSQIIQYTNVFRGKIVDLSQESLTVEITGNSDKINAFVDLVRNFGIKEMARTGLTALMRGPKILKSKKS</sequence>
<dbReference type="EC" id="2.2.1.6" evidence="6"/>
<evidence type="ECO:0000259" key="7">
    <source>
        <dbReference type="PROSITE" id="PS51671"/>
    </source>
</evidence>
<dbReference type="EMBL" id="DQSV01000015">
    <property type="protein sequence ID" value="HIP16842.1"/>
    <property type="molecule type" value="Genomic_DNA"/>
</dbReference>
<keyword evidence="5 6" id="KW-0100">Branched-chain amino acid biosynthesis</keyword>
<dbReference type="UniPathway" id="UPA00047">
    <property type="reaction ID" value="UER00055"/>
</dbReference>
<dbReference type="PANTHER" id="PTHR30239:SF0">
    <property type="entry name" value="ACETOLACTATE SYNTHASE SMALL SUBUNIT 1, CHLOROPLASTIC"/>
    <property type="match status" value="1"/>
</dbReference>
<dbReference type="GO" id="GO:0009099">
    <property type="term" value="P:L-valine biosynthetic process"/>
    <property type="evidence" value="ECO:0007669"/>
    <property type="project" value="UniProtKB-UniRule"/>
</dbReference>
<dbReference type="Gene3D" id="3.30.70.1150">
    <property type="entry name" value="ACT-like. Chain A, domain 2"/>
    <property type="match status" value="1"/>
</dbReference>
<comment type="catalytic activity">
    <reaction evidence="6">
        <text>2 pyruvate + H(+) = (2S)-2-acetolactate + CO2</text>
        <dbReference type="Rhea" id="RHEA:25249"/>
        <dbReference type="ChEBI" id="CHEBI:15361"/>
        <dbReference type="ChEBI" id="CHEBI:15378"/>
        <dbReference type="ChEBI" id="CHEBI:16526"/>
        <dbReference type="ChEBI" id="CHEBI:58476"/>
        <dbReference type="EC" id="2.2.1.6"/>
    </reaction>
</comment>
<protein>
    <recommendedName>
        <fullName evidence="6">Acetolactate synthase small subunit</fullName>
        <shortName evidence="6">AHAS</shortName>
        <shortName evidence="6">ALS</shortName>
        <ecNumber evidence="6">2.2.1.6</ecNumber>
    </recommendedName>
    <alternativeName>
        <fullName evidence="6">Acetohydroxy-acid synthase small subunit</fullName>
    </alternativeName>
</protein>
<accession>A0A833DRL8</accession>
<dbReference type="Gene3D" id="3.30.70.260">
    <property type="match status" value="1"/>
</dbReference>
<dbReference type="InterPro" id="IPR004789">
    <property type="entry name" value="Acetalactate_synth_ssu"/>
</dbReference>
<dbReference type="InterPro" id="IPR002912">
    <property type="entry name" value="ACT_dom"/>
</dbReference>
<evidence type="ECO:0000313" key="8">
    <source>
        <dbReference type="EMBL" id="HIP16842.1"/>
    </source>
</evidence>
<comment type="subunit">
    <text evidence="6">Dimer of large and small chains.</text>
</comment>
<gene>
    <name evidence="8" type="primary">ilvN</name>
    <name evidence="8" type="ORF">EYG76_00865</name>
</gene>
<comment type="similarity">
    <text evidence="3 6">Belongs to the acetolactate synthase small subunit family.</text>
</comment>
<dbReference type="FunFam" id="3.30.70.260:FF:000001">
    <property type="entry name" value="Acetolactate synthase, small subunit"/>
    <property type="match status" value="1"/>
</dbReference>
<comment type="function">
    <text evidence="6">Catalyzes the conversion of 2 pyruvate molecules into acetolactate in the first common step of the biosynthetic pathway of the branched-amino acids such as leucine, isoleucine, and valine.</text>
</comment>
<keyword evidence="6 8" id="KW-0808">Transferase</keyword>
<dbReference type="AlphaFoldDB" id="A0A833DRL8"/>
<dbReference type="PROSITE" id="PS51671">
    <property type="entry name" value="ACT"/>
    <property type="match status" value="1"/>
</dbReference>
<evidence type="ECO:0000256" key="6">
    <source>
        <dbReference type="RuleBase" id="RU368092"/>
    </source>
</evidence>
<dbReference type="UniPathway" id="UPA00049">
    <property type="reaction ID" value="UER00059"/>
</dbReference>
<dbReference type="Proteomes" id="UP000605144">
    <property type="component" value="Unassembled WGS sequence"/>
</dbReference>
<reference evidence="8" key="1">
    <citation type="journal article" date="2020" name="ISME J.">
        <title>Gammaproteobacteria mediating utilization of methyl-, sulfur- and petroleum organic compounds in deep ocean hydrothermal plumes.</title>
        <authorList>
            <person name="Zhou Z."/>
            <person name="Liu Y."/>
            <person name="Pan J."/>
            <person name="Cron B.R."/>
            <person name="Toner B.M."/>
            <person name="Anantharaman K."/>
            <person name="Breier J.A."/>
            <person name="Dick G.J."/>
            <person name="Li M."/>
        </authorList>
    </citation>
    <scope>NUCLEOTIDE SEQUENCE</scope>
    <source>
        <strain evidence="8">SZUA-1385</strain>
    </source>
</reference>
<comment type="caution">
    <text evidence="8">The sequence shown here is derived from an EMBL/GenBank/DDBJ whole genome shotgun (WGS) entry which is preliminary data.</text>
</comment>
<evidence type="ECO:0000256" key="5">
    <source>
        <dbReference type="ARBA" id="ARBA00023304"/>
    </source>
</evidence>
<organism evidence="8 9">
    <name type="scientific">Methanothermococcus okinawensis</name>
    <dbReference type="NCBI Taxonomy" id="155863"/>
    <lineage>
        <taxon>Archaea</taxon>
        <taxon>Methanobacteriati</taxon>
        <taxon>Methanobacteriota</taxon>
        <taxon>Methanomada group</taxon>
        <taxon>Methanococci</taxon>
        <taxon>Methanococcales</taxon>
        <taxon>Methanococcaceae</taxon>
        <taxon>Methanothermococcus</taxon>
    </lineage>
</organism>
<dbReference type="InterPro" id="IPR045865">
    <property type="entry name" value="ACT-like_dom_sf"/>
</dbReference>
<comment type="pathway">
    <text evidence="1 6">Amino-acid biosynthesis; L-isoleucine biosynthesis; L-isoleucine from 2-oxobutanoate: step 1/4.</text>
</comment>
<dbReference type="PANTHER" id="PTHR30239">
    <property type="entry name" value="ACETOLACTATE SYNTHASE SMALL SUBUNIT"/>
    <property type="match status" value="1"/>
</dbReference>
<feature type="domain" description="ACT" evidence="7">
    <location>
        <begin position="19"/>
        <end position="93"/>
    </location>
</feature>
<evidence type="ECO:0000313" key="9">
    <source>
        <dbReference type="Proteomes" id="UP000605144"/>
    </source>
</evidence>
<dbReference type="GO" id="GO:0003984">
    <property type="term" value="F:acetolactate synthase activity"/>
    <property type="evidence" value="ECO:0007669"/>
    <property type="project" value="UniProtKB-UniRule"/>
</dbReference>